<name>A0ABQ9VZH1_SAGOE</name>
<feature type="signal peptide" evidence="2">
    <location>
        <begin position="1"/>
        <end position="19"/>
    </location>
</feature>
<gene>
    <name evidence="3" type="ORF">P7K49_009060</name>
</gene>
<accession>A0ABQ9VZH1</accession>
<feature type="chain" id="PRO_5045161170" description="Secreted protein" evidence="2">
    <location>
        <begin position="20"/>
        <end position="65"/>
    </location>
</feature>
<dbReference type="Proteomes" id="UP001266305">
    <property type="component" value="Unassembled WGS sequence"/>
</dbReference>
<protein>
    <recommendedName>
        <fullName evidence="5">Secreted protein</fullName>
    </recommendedName>
</protein>
<organism evidence="3 4">
    <name type="scientific">Saguinus oedipus</name>
    <name type="common">Cotton-top tamarin</name>
    <name type="synonym">Oedipomidas oedipus</name>
    <dbReference type="NCBI Taxonomy" id="9490"/>
    <lineage>
        <taxon>Eukaryota</taxon>
        <taxon>Metazoa</taxon>
        <taxon>Chordata</taxon>
        <taxon>Craniata</taxon>
        <taxon>Vertebrata</taxon>
        <taxon>Euteleostomi</taxon>
        <taxon>Mammalia</taxon>
        <taxon>Eutheria</taxon>
        <taxon>Euarchontoglires</taxon>
        <taxon>Primates</taxon>
        <taxon>Haplorrhini</taxon>
        <taxon>Platyrrhini</taxon>
        <taxon>Cebidae</taxon>
        <taxon>Callitrichinae</taxon>
        <taxon>Saguinus</taxon>
    </lineage>
</organism>
<dbReference type="EMBL" id="JASSZA010000004">
    <property type="protein sequence ID" value="KAK2114794.1"/>
    <property type="molecule type" value="Genomic_DNA"/>
</dbReference>
<evidence type="ECO:0000313" key="3">
    <source>
        <dbReference type="EMBL" id="KAK2114794.1"/>
    </source>
</evidence>
<feature type="region of interest" description="Disordered" evidence="1">
    <location>
        <begin position="31"/>
        <end position="65"/>
    </location>
</feature>
<comment type="caution">
    <text evidence="3">The sequence shown here is derived from an EMBL/GenBank/DDBJ whole genome shotgun (WGS) entry which is preliminary data.</text>
</comment>
<keyword evidence="2" id="KW-0732">Signal</keyword>
<sequence>MLIHKWLSHILEWLRLMVAYIGHSQLSSASSTVRADGVPPASPTGPSTPGLRIQPTSYAGPWRSH</sequence>
<evidence type="ECO:0000256" key="2">
    <source>
        <dbReference type="SAM" id="SignalP"/>
    </source>
</evidence>
<evidence type="ECO:0000256" key="1">
    <source>
        <dbReference type="SAM" id="MobiDB-lite"/>
    </source>
</evidence>
<reference evidence="3 4" key="1">
    <citation type="submission" date="2023-05" db="EMBL/GenBank/DDBJ databases">
        <title>B98-5 Cell Line De Novo Hybrid Assembly: An Optical Mapping Approach.</title>
        <authorList>
            <person name="Kananen K."/>
            <person name="Auerbach J.A."/>
            <person name="Kautto E."/>
            <person name="Blachly J.S."/>
        </authorList>
    </citation>
    <scope>NUCLEOTIDE SEQUENCE [LARGE SCALE GENOMIC DNA]</scope>
    <source>
        <strain evidence="3">B95-8</strain>
        <tissue evidence="3">Cell line</tissue>
    </source>
</reference>
<proteinExistence type="predicted"/>
<evidence type="ECO:0008006" key="5">
    <source>
        <dbReference type="Google" id="ProtNLM"/>
    </source>
</evidence>
<keyword evidence="4" id="KW-1185">Reference proteome</keyword>
<evidence type="ECO:0000313" key="4">
    <source>
        <dbReference type="Proteomes" id="UP001266305"/>
    </source>
</evidence>